<dbReference type="InterPro" id="IPR036942">
    <property type="entry name" value="Beta-barrel_TonB_sf"/>
</dbReference>
<evidence type="ECO:0000256" key="1">
    <source>
        <dbReference type="ARBA" id="ARBA00004442"/>
    </source>
</evidence>
<keyword evidence="3" id="KW-0998">Cell outer membrane</keyword>
<dbReference type="EMBL" id="QKLU01000003">
    <property type="protein sequence ID" value="PYF74731.1"/>
    <property type="molecule type" value="Genomic_DNA"/>
</dbReference>
<evidence type="ECO:0000259" key="4">
    <source>
        <dbReference type="Pfam" id="PF14905"/>
    </source>
</evidence>
<dbReference type="SUPFAM" id="SSF56935">
    <property type="entry name" value="Porins"/>
    <property type="match status" value="1"/>
</dbReference>
<dbReference type="Proteomes" id="UP000248198">
    <property type="component" value="Unassembled WGS sequence"/>
</dbReference>
<sequence>MKQIIPLLIAVLLQVNVFGQQFSLKGKIVNTHKVPIEFVYANLFKNDSLLVRQALSDTTGYFFMQVEKGNYRLILEQLGTKFTSRELSLDQNIDLGLIEVNETTALQGVTISGTKRVIERKLDRLVFNVENSVMASGGTALDALKATPTVSVQNDHISISGKGEVLVMIDDRLQRIPQQELADFLKSIPSGNIKSIEVITAPPAKYDAEGNNGLINIKLKSAKANSWNVGIGTTYTQKTYAGGNLQTMFNYNHGPLSLQASLNKGTQKLLTTSTSQIFYTDELWSQEIRNQSKSQTQGLSFGLDYKFSDKWTSGIRYLSSLTDKESTNHPFTSRFDRTTKTINAYVVSDVWANNKPEMNSLNWYHSFALDSLGKNITMDFDYFNYRKKDERFFQGNELDQQKQVIENKFFSSSNNNMNKIENYSGKIDFSLPGHWANISFGAKLSYTNTHNDLVVYNRQTGIPVLDLDQSNIFNYKEHNEALYFSGNKKINAQWETQIGLRMEATQTEGYSGNLDQSHKNNYLKLFPTAYITYVPNDQNSYSLNYSRRIRRPDFDYLNPFVVKTSPYYYAEGNPFLKPSFINNIEFSYIRKQNWVSNIYFSQVTDFGQELSIVDAATNRTKSTPLNYANTYQIGFSTYYNFKKWSWWNSITGFNINYQNVKSKVSLIQSIDGANGYFYTNNDFTLNSSKSVFLGLNYSLQLPGRYQIFHLSSLNMLDASMKFLFLQKNLALTITGEDLLNAQKPLMTYKSNGVENNVKTYRDTRGFRIALSYKFGNISLKSKNRNPGNEEERNRAN</sequence>
<evidence type="ECO:0000313" key="5">
    <source>
        <dbReference type="EMBL" id="PYF74731.1"/>
    </source>
</evidence>
<dbReference type="Pfam" id="PF14905">
    <property type="entry name" value="OMP_b-brl_3"/>
    <property type="match status" value="1"/>
</dbReference>
<gene>
    <name evidence="5" type="ORF">B0O44_103177</name>
</gene>
<keyword evidence="5" id="KW-0675">Receptor</keyword>
<accession>A0A318UEY6</accession>
<protein>
    <submittedName>
        <fullName evidence="5">Outer membrane receptor protein involved in Fe transport</fullName>
    </submittedName>
</protein>
<evidence type="ECO:0000313" key="6">
    <source>
        <dbReference type="Proteomes" id="UP000248198"/>
    </source>
</evidence>
<comment type="subcellular location">
    <subcellularLocation>
        <location evidence="1">Cell outer membrane</location>
    </subcellularLocation>
</comment>
<dbReference type="PANTHER" id="PTHR40980">
    <property type="entry name" value="PLUG DOMAIN-CONTAINING PROTEIN"/>
    <property type="match status" value="1"/>
</dbReference>
<feature type="domain" description="Outer membrane protein beta-barrel" evidence="4">
    <location>
        <begin position="369"/>
        <end position="772"/>
    </location>
</feature>
<comment type="caution">
    <text evidence="5">The sequence shown here is derived from an EMBL/GenBank/DDBJ whole genome shotgun (WGS) entry which is preliminary data.</text>
</comment>
<dbReference type="GO" id="GO:0009279">
    <property type="term" value="C:cell outer membrane"/>
    <property type="evidence" value="ECO:0007669"/>
    <property type="project" value="UniProtKB-SubCell"/>
</dbReference>
<dbReference type="InterPro" id="IPR037066">
    <property type="entry name" value="Plug_dom_sf"/>
</dbReference>
<keyword evidence="6" id="KW-1185">Reference proteome</keyword>
<name>A0A318UEY6_9SPHI</name>
<keyword evidence="2" id="KW-0472">Membrane</keyword>
<dbReference type="Gene3D" id="2.40.170.20">
    <property type="entry name" value="TonB-dependent receptor, beta-barrel domain"/>
    <property type="match status" value="1"/>
</dbReference>
<dbReference type="Gene3D" id="2.170.130.10">
    <property type="entry name" value="TonB-dependent receptor, plug domain"/>
    <property type="match status" value="1"/>
</dbReference>
<dbReference type="RefSeq" id="WP_110829474.1">
    <property type="nucleotide sequence ID" value="NZ_QKLU01000003.1"/>
</dbReference>
<dbReference type="PANTHER" id="PTHR40980:SF4">
    <property type="entry name" value="TONB-DEPENDENT RECEPTOR-LIKE BETA-BARREL DOMAIN-CONTAINING PROTEIN"/>
    <property type="match status" value="1"/>
</dbReference>
<dbReference type="InterPro" id="IPR041700">
    <property type="entry name" value="OMP_b-brl_3"/>
</dbReference>
<evidence type="ECO:0000256" key="2">
    <source>
        <dbReference type="ARBA" id="ARBA00023136"/>
    </source>
</evidence>
<dbReference type="AlphaFoldDB" id="A0A318UEY6"/>
<proteinExistence type="predicted"/>
<dbReference type="OrthoDB" id="606851at2"/>
<evidence type="ECO:0000256" key="3">
    <source>
        <dbReference type="ARBA" id="ARBA00023237"/>
    </source>
</evidence>
<organism evidence="5 6">
    <name type="scientific">Pedobacter nutrimenti</name>
    <dbReference type="NCBI Taxonomy" id="1241337"/>
    <lineage>
        <taxon>Bacteria</taxon>
        <taxon>Pseudomonadati</taxon>
        <taxon>Bacteroidota</taxon>
        <taxon>Sphingobacteriia</taxon>
        <taxon>Sphingobacteriales</taxon>
        <taxon>Sphingobacteriaceae</taxon>
        <taxon>Pedobacter</taxon>
    </lineage>
</organism>
<reference evidence="5 6" key="1">
    <citation type="submission" date="2018-06" db="EMBL/GenBank/DDBJ databases">
        <title>Genomic Encyclopedia of Archaeal and Bacterial Type Strains, Phase II (KMG-II): from individual species to whole genera.</title>
        <authorList>
            <person name="Goeker M."/>
        </authorList>
    </citation>
    <scope>NUCLEOTIDE SEQUENCE [LARGE SCALE GENOMIC DNA]</scope>
    <source>
        <strain evidence="5 6">DSM 27372</strain>
    </source>
</reference>